<dbReference type="SMART" id="SM00448">
    <property type="entry name" value="REC"/>
    <property type="match status" value="1"/>
</dbReference>
<feature type="modified residue" description="4-aspartylphosphate" evidence="4">
    <location>
        <position position="56"/>
    </location>
</feature>
<dbReference type="Gene3D" id="3.30.565.10">
    <property type="entry name" value="Histidine kinase-like ATPase, C-terminal domain"/>
    <property type="match status" value="1"/>
</dbReference>
<keyword evidence="8" id="KW-0418">Kinase</keyword>
<comment type="catalytic activity">
    <reaction evidence="1">
        <text>ATP + protein L-histidine = ADP + protein N-phospho-L-histidine.</text>
        <dbReference type="EC" id="2.7.13.3"/>
    </reaction>
</comment>
<evidence type="ECO:0000313" key="9">
    <source>
        <dbReference type="Proteomes" id="UP000324298"/>
    </source>
</evidence>
<evidence type="ECO:0000259" key="6">
    <source>
        <dbReference type="PROSITE" id="PS50109"/>
    </source>
</evidence>
<dbReference type="GO" id="GO:0000155">
    <property type="term" value="F:phosphorelay sensor kinase activity"/>
    <property type="evidence" value="ECO:0007669"/>
    <property type="project" value="InterPro"/>
</dbReference>
<feature type="coiled-coil region" evidence="5">
    <location>
        <begin position="124"/>
        <end position="155"/>
    </location>
</feature>
<dbReference type="InterPro" id="IPR004358">
    <property type="entry name" value="Sig_transdc_His_kin-like_C"/>
</dbReference>
<dbReference type="Gene3D" id="1.10.287.130">
    <property type="match status" value="1"/>
</dbReference>
<dbReference type="InterPro" id="IPR005467">
    <property type="entry name" value="His_kinase_dom"/>
</dbReference>
<evidence type="ECO:0000256" key="2">
    <source>
        <dbReference type="ARBA" id="ARBA00012438"/>
    </source>
</evidence>
<sequence>MPEPIMTILVIDDEPMVRESLASCLEDLGYAVLLAPDGCQGFEICCRQRPSLVFTDLRMPVMDGFEVVERLTQELPEIPTVAMSGVGNVGEAIRAIRLGAWAYITKPITNLDEITITIARVLERARLVRENLEYRHRLEQLVEERTRQLKESEQRFYQFFFQHDDAIILCRVPELVILDANPASSKLFGYPYQEILARKFPLFFATAEQGDVIAGLTHLTGESFFLREHLQAKDCAGAELIVSMKAWSITLGNETVLYCSLRNATEKIMLEKQLQDSQTRLIQAHKLASIGMLASGIAHEINNPNNLIAFNTDLLAEVWRDSLPVLADYFRVHPGFTLGGLPFGEVPATADRLFKGLADGSRRIDAIVGQLKQYSRPSAAGGAGGCDINRAVTSAVTLLDHQIKRLTDRFELKLAPNLPPVRGFSQQIEQVLINLISNALQALPGRERGIVVSTARDGDRGGGMITVADEGAGMTRETLAHLMEPFFSTRHESGGTGLGLSISDSILREHGGTLCFESEEGKGTRAIIHLPPCVAQGQGAIP</sequence>
<dbReference type="CDD" id="cd00075">
    <property type="entry name" value="HATPase"/>
    <property type="match status" value="1"/>
</dbReference>
<organism evidence="8 9">
    <name type="scientific">Oryzomonas rubra</name>
    <dbReference type="NCBI Taxonomy" id="2509454"/>
    <lineage>
        <taxon>Bacteria</taxon>
        <taxon>Pseudomonadati</taxon>
        <taxon>Thermodesulfobacteriota</taxon>
        <taxon>Desulfuromonadia</taxon>
        <taxon>Geobacterales</taxon>
        <taxon>Geobacteraceae</taxon>
        <taxon>Oryzomonas</taxon>
    </lineage>
</organism>
<keyword evidence="3 4" id="KW-0597">Phosphoprotein</keyword>
<dbReference type="PANTHER" id="PTHR43065">
    <property type="entry name" value="SENSOR HISTIDINE KINASE"/>
    <property type="match status" value="1"/>
</dbReference>
<keyword evidence="5" id="KW-0175">Coiled coil</keyword>
<dbReference type="InterPro" id="IPR003661">
    <property type="entry name" value="HisK_dim/P_dom"/>
</dbReference>
<dbReference type="Pfam" id="PF00072">
    <property type="entry name" value="Response_reg"/>
    <property type="match status" value="1"/>
</dbReference>
<dbReference type="SUPFAM" id="SSF55874">
    <property type="entry name" value="ATPase domain of HSP90 chaperone/DNA topoisomerase II/histidine kinase"/>
    <property type="match status" value="1"/>
</dbReference>
<dbReference type="Gene3D" id="3.40.50.2300">
    <property type="match status" value="1"/>
</dbReference>
<evidence type="ECO:0000313" key="8">
    <source>
        <dbReference type="EMBL" id="KAA0893203.1"/>
    </source>
</evidence>
<accession>A0A5A9XKF8</accession>
<keyword evidence="8" id="KW-0808">Transferase</keyword>
<reference evidence="8 9" key="1">
    <citation type="submission" date="2019-04" db="EMBL/GenBank/DDBJ databases">
        <title>Geobacter ruber sp. nov., ferric-reducing bacteria isolated from paddy soil.</title>
        <authorList>
            <person name="Xu Z."/>
            <person name="Masuda Y."/>
            <person name="Itoh H."/>
            <person name="Senoo K."/>
        </authorList>
    </citation>
    <scope>NUCLEOTIDE SEQUENCE [LARGE SCALE GENOMIC DNA]</scope>
    <source>
        <strain evidence="8 9">Red88</strain>
    </source>
</reference>
<dbReference type="Gene3D" id="3.30.450.20">
    <property type="entry name" value="PAS domain"/>
    <property type="match status" value="1"/>
</dbReference>
<dbReference type="InterPro" id="IPR011006">
    <property type="entry name" value="CheY-like_superfamily"/>
</dbReference>
<dbReference type="NCBIfam" id="TIGR00229">
    <property type="entry name" value="sensory_box"/>
    <property type="match status" value="1"/>
</dbReference>
<name>A0A5A9XKF8_9BACT</name>
<feature type="domain" description="Histidine kinase" evidence="6">
    <location>
        <begin position="296"/>
        <end position="534"/>
    </location>
</feature>
<evidence type="ECO:0000256" key="1">
    <source>
        <dbReference type="ARBA" id="ARBA00000085"/>
    </source>
</evidence>
<dbReference type="PANTHER" id="PTHR43065:SF42">
    <property type="entry name" value="TWO-COMPONENT SENSOR PPRA"/>
    <property type="match status" value="1"/>
</dbReference>
<dbReference type="CDD" id="cd00082">
    <property type="entry name" value="HisKA"/>
    <property type="match status" value="1"/>
</dbReference>
<dbReference type="SUPFAM" id="SSF52172">
    <property type="entry name" value="CheY-like"/>
    <property type="match status" value="1"/>
</dbReference>
<dbReference type="EC" id="2.7.13.3" evidence="2"/>
<evidence type="ECO:0000259" key="7">
    <source>
        <dbReference type="PROSITE" id="PS50110"/>
    </source>
</evidence>
<dbReference type="SMART" id="SM00387">
    <property type="entry name" value="HATPase_c"/>
    <property type="match status" value="1"/>
</dbReference>
<dbReference type="SMART" id="SM00091">
    <property type="entry name" value="PAS"/>
    <property type="match status" value="1"/>
</dbReference>
<dbReference type="Pfam" id="PF02518">
    <property type="entry name" value="HATPase_c"/>
    <property type="match status" value="1"/>
</dbReference>
<protein>
    <recommendedName>
        <fullName evidence="2">histidine kinase</fullName>
        <ecNumber evidence="2">2.7.13.3</ecNumber>
    </recommendedName>
</protein>
<dbReference type="PROSITE" id="PS50110">
    <property type="entry name" value="RESPONSE_REGULATORY"/>
    <property type="match status" value="1"/>
</dbReference>
<dbReference type="EMBL" id="SRSD01000003">
    <property type="protein sequence ID" value="KAA0893203.1"/>
    <property type="molecule type" value="Genomic_DNA"/>
</dbReference>
<gene>
    <name evidence="8" type="ORF">ET418_05120</name>
</gene>
<dbReference type="OrthoDB" id="9779002at2"/>
<dbReference type="InterPro" id="IPR036890">
    <property type="entry name" value="HATPase_C_sf"/>
</dbReference>
<dbReference type="InterPro" id="IPR000014">
    <property type="entry name" value="PAS"/>
</dbReference>
<dbReference type="Proteomes" id="UP000324298">
    <property type="component" value="Unassembled WGS sequence"/>
</dbReference>
<dbReference type="PROSITE" id="PS50109">
    <property type="entry name" value="HIS_KIN"/>
    <property type="match status" value="1"/>
</dbReference>
<evidence type="ECO:0000256" key="3">
    <source>
        <dbReference type="ARBA" id="ARBA00022553"/>
    </source>
</evidence>
<evidence type="ECO:0000256" key="4">
    <source>
        <dbReference type="PROSITE-ProRule" id="PRU00169"/>
    </source>
</evidence>
<dbReference type="InterPro" id="IPR003594">
    <property type="entry name" value="HATPase_dom"/>
</dbReference>
<proteinExistence type="predicted"/>
<keyword evidence="9" id="KW-1185">Reference proteome</keyword>
<evidence type="ECO:0000256" key="5">
    <source>
        <dbReference type="SAM" id="Coils"/>
    </source>
</evidence>
<feature type="domain" description="Response regulatory" evidence="7">
    <location>
        <begin position="7"/>
        <end position="121"/>
    </location>
</feature>
<dbReference type="PRINTS" id="PR00344">
    <property type="entry name" value="BCTRLSENSOR"/>
</dbReference>
<dbReference type="AlphaFoldDB" id="A0A5A9XKF8"/>
<dbReference type="SUPFAM" id="SSF55785">
    <property type="entry name" value="PYP-like sensor domain (PAS domain)"/>
    <property type="match status" value="1"/>
</dbReference>
<dbReference type="InterPro" id="IPR001789">
    <property type="entry name" value="Sig_transdc_resp-reg_receiver"/>
</dbReference>
<comment type="caution">
    <text evidence="8">The sequence shown here is derived from an EMBL/GenBank/DDBJ whole genome shotgun (WGS) entry which is preliminary data.</text>
</comment>
<dbReference type="InterPro" id="IPR035965">
    <property type="entry name" value="PAS-like_dom_sf"/>
</dbReference>